<evidence type="ECO:0000313" key="5">
    <source>
        <dbReference type="EMBL" id="MCQ8279884.1"/>
    </source>
</evidence>
<keyword evidence="6" id="KW-1185">Reference proteome</keyword>
<evidence type="ECO:0000313" key="6">
    <source>
        <dbReference type="Proteomes" id="UP001524587"/>
    </source>
</evidence>
<keyword evidence="3" id="KW-0378">Hydrolase</keyword>
<reference evidence="5 6" key="1">
    <citation type="submission" date="2022-06" db="EMBL/GenBank/DDBJ databases">
        <title>Endosaccharibacter gen. nov., sp. nov., endophytic bacteria isolated from sugarcane.</title>
        <authorList>
            <person name="Pitiwittayakul N."/>
            <person name="Yukphan P."/>
            <person name="Charoenyingcharoen P."/>
            <person name="Tanasupawat S."/>
        </authorList>
    </citation>
    <scope>NUCLEOTIDE SEQUENCE [LARGE SCALE GENOMIC DNA]</scope>
    <source>
        <strain evidence="5 6">KSS8</strain>
    </source>
</reference>
<feature type="domain" description="VRR-NUC" evidence="4">
    <location>
        <begin position="5"/>
        <end position="97"/>
    </location>
</feature>
<name>A0ABT1WAG9_9PROT</name>
<dbReference type="EMBL" id="JAMSKV010000017">
    <property type="protein sequence ID" value="MCQ8279884.1"/>
    <property type="molecule type" value="Genomic_DNA"/>
</dbReference>
<keyword evidence="2" id="KW-0540">Nuclease</keyword>
<dbReference type="InterPro" id="IPR011856">
    <property type="entry name" value="tRNA_endonuc-like_dom_sf"/>
</dbReference>
<dbReference type="Gene3D" id="3.40.1350.10">
    <property type="match status" value="1"/>
</dbReference>
<dbReference type="SMART" id="SM00990">
    <property type="entry name" value="VRR_NUC"/>
    <property type="match status" value="1"/>
</dbReference>
<dbReference type="RefSeq" id="WP_422865373.1">
    <property type="nucleotide sequence ID" value="NZ_JAMSKV010000017.1"/>
</dbReference>
<evidence type="ECO:0000256" key="2">
    <source>
        <dbReference type="ARBA" id="ARBA00022722"/>
    </source>
</evidence>
<dbReference type="Proteomes" id="UP001524587">
    <property type="component" value="Unassembled WGS sequence"/>
</dbReference>
<gene>
    <name evidence="5" type="ORF">NFI95_15675</name>
</gene>
<proteinExistence type="predicted"/>
<accession>A0ABT1WAG9</accession>
<protein>
    <submittedName>
        <fullName evidence="5">VRR-NUC domain-containing protein</fullName>
    </submittedName>
</protein>
<sequence>MTMHRSEAAIQADILVAITALPSAMFWRSNSGVATRSDGKPIRFGVPGQPDILGAYRGQAYGIEVKSPTGRQRKEQAIWQRNFERAGGRYILARSVDDALAGLRVSS</sequence>
<organism evidence="5 6">
    <name type="scientific">Endosaccharibacter trunci</name>
    <dbReference type="NCBI Taxonomy" id="2812733"/>
    <lineage>
        <taxon>Bacteria</taxon>
        <taxon>Pseudomonadati</taxon>
        <taxon>Pseudomonadota</taxon>
        <taxon>Alphaproteobacteria</taxon>
        <taxon>Acetobacterales</taxon>
        <taxon>Acetobacteraceae</taxon>
        <taxon>Endosaccharibacter</taxon>
    </lineage>
</organism>
<comment type="caution">
    <text evidence="5">The sequence shown here is derived from an EMBL/GenBank/DDBJ whole genome shotgun (WGS) entry which is preliminary data.</text>
</comment>
<dbReference type="InterPro" id="IPR014883">
    <property type="entry name" value="VRR_NUC"/>
</dbReference>
<comment type="cofactor">
    <cofactor evidence="1">
        <name>Mg(2+)</name>
        <dbReference type="ChEBI" id="CHEBI:18420"/>
    </cofactor>
</comment>
<evidence type="ECO:0000259" key="4">
    <source>
        <dbReference type="SMART" id="SM00990"/>
    </source>
</evidence>
<evidence type="ECO:0000256" key="3">
    <source>
        <dbReference type="ARBA" id="ARBA00022801"/>
    </source>
</evidence>
<evidence type="ECO:0000256" key="1">
    <source>
        <dbReference type="ARBA" id="ARBA00001946"/>
    </source>
</evidence>